<dbReference type="Gene3D" id="3.30.565.10">
    <property type="entry name" value="Histidine kinase-like ATPase, C-terminal domain"/>
    <property type="match status" value="1"/>
</dbReference>
<evidence type="ECO:0000259" key="5">
    <source>
        <dbReference type="PROSITE" id="PS50109"/>
    </source>
</evidence>
<dbReference type="InterPro" id="IPR011006">
    <property type="entry name" value="CheY-like_superfamily"/>
</dbReference>
<feature type="modified residue" description="4-aspartylphosphate" evidence="4">
    <location>
        <position position="59"/>
    </location>
</feature>
<feature type="domain" description="Response regulatory" evidence="6">
    <location>
        <begin position="10"/>
        <end position="124"/>
    </location>
</feature>
<dbReference type="CDD" id="cd00156">
    <property type="entry name" value="REC"/>
    <property type="match status" value="1"/>
</dbReference>
<evidence type="ECO:0000313" key="7">
    <source>
        <dbReference type="EMBL" id="SMC99608.1"/>
    </source>
</evidence>
<dbReference type="AlphaFoldDB" id="A0A1W2DR56"/>
<dbReference type="InterPro" id="IPR005467">
    <property type="entry name" value="His_kinase_dom"/>
</dbReference>
<gene>
    <name evidence="7" type="ORF">SAMN02746065_11979</name>
</gene>
<keyword evidence="7" id="KW-0808">Transferase</keyword>
<dbReference type="InterPro" id="IPR003594">
    <property type="entry name" value="HATPase_dom"/>
</dbReference>
<evidence type="ECO:0000256" key="1">
    <source>
        <dbReference type="ARBA" id="ARBA00000085"/>
    </source>
</evidence>
<dbReference type="GO" id="GO:0000155">
    <property type="term" value="F:phosphorelay sensor kinase activity"/>
    <property type="evidence" value="ECO:0007669"/>
    <property type="project" value="InterPro"/>
</dbReference>
<dbReference type="RefSeq" id="WP_232367197.1">
    <property type="nucleotide sequence ID" value="NZ_FWXY01000019.1"/>
</dbReference>
<keyword evidence="8" id="KW-1185">Reference proteome</keyword>
<dbReference type="Proteomes" id="UP000192418">
    <property type="component" value="Unassembled WGS sequence"/>
</dbReference>
<dbReference type="InterPro" id="IPR004358">
    <property type="entry name" value="Sig_transdc_His_kin-like_C"/>
</dbReference>
<evidence type="ECO:0000256" key="4">
    <source>
        <dbReference type="PROSITE-ProRule" id="PRU00169"/>
    </source>
</evidence>
<dbReference type="SUPFAM" id="SSF52172">
    <property type="entry name" value="CheY-like"/>
    <property type="match status" value="1"/>
</dbReference>
<dbReference type="SMART" id="SM00448">
    <property type="entry name" value="REC"/>
    <property type="match status" value="1"/>
</dbReference>
<evidence type="ECO:0000256" key="2">
    <source>
        <dbReference type="ARBA" id="ARBA00012438"/>
    </source>
</evidence>
<name>A0A1W2DR56_9BACT</name>
<accession>A0A1W2DR56</accession>
<dbReference type="Pfam" id="PF00072">
    <property type="entry name" value="Response_reg"/>
    <property type="match status" value="1"/>
</dbReference>
<proteinExistence type="predicted"/>
<dbReference type="InterPro" id="IPR036890">
    <property type="entry name" value="HATPase_C_sf"/>
</dbReference>
<dbReference type="PANTHER" id="PTHR43547">
    <property type="entry name" value="TWO-COMPONENT HISTIDINE KINASE"/>
    <property type="match status" value="1"/>
</dbReference>
<dbReference type="SMART" id="SM00387">
    <property type="entry name" value="HATPase_c"/>
    <property type="match status" value="1"/>
</dbReference>
<dbReference type="InterPro" id="IPR036097">
    <property type="entry name" value="HisK_dim/P_sf"/>
</dbReference>
<dbReference type="PROSITE" id="PS50109">
    <property type="entry name" value="HIS_KIN"/>
    <property type="match status" value="1"/>
</dbReference>
<evidence type="ECO:0000259" key="6">
    <source>
        <dbReference type="PROSITE" id="PS50110"/>
    </source>
</evidence>
<feature type="domain" description="Histidine kinase" evidence="5">
    <location>
        <begin position="162"/>
        <end position="379"/>
    </location>
</feature>
<dbReference type="STRING" id="1121400.SAMN02746065_11979"/>
<dbReference type="PROSITE" id="PS50110">
    <property type="entry name" value="RESPONSE_REGULATORY"/>
    <property type="match status" value="1"/>
</dbReference>
<dbReference type="PRINTS" id="PR00344">
    <property type="entry name" value="BCTRLSENSOR"/>
</dbReference>
<dbReference type="InterPro" id="IPR001789">
    <property type="entry name" value="Sig_transdc_resp-reg_receiver"/>
</dbReference>
<comment type="catalytic activity">
    <reaction evidence="1">
        <text>ATP + protein L-histidine = ADP + protein N-phospho-L-histidine.</text>
        <dbReference type="EC" id="2.7.13.3"/>
    </reaction>
</comment>
<evidence type="ECO:0000256" key="3">
    <source>
        <dbReference type="ARBA" id="ARBA00022553"/>
    </source>
</evidence>
<dbReference type="SUPFAM" id="SSF55874">
    <property type="entry name" value="ATPase domain of HSP90 chaperone/DNA topoisomerase II/histidine kinase"/>
    <property type="match status" value="1"/>
</dbReference>
<keyword evidence="3 4" id="KW-0597">Phosphoprotein</keyword>
<organism evidence="7 8">
    <name type="scientific">Desulfocicer vacuolatum DSM 3385</name>
    <dbReference type="NCBI Taxonomy" id="1121400"/>
    <lineage>
        <taxon>Bacteria</taxon>
        <taxon>Pseudomonadati</taxon>
        <taxon>Thermodesulfobacteriota</taxon>
        <taxon>Desulfobacteria</taxon>
        <taxon>Desulfobacterales</taxon>
        <taxon>Desulfobacteraceae</taxon>
        <taxon>Desulfocicer</taxon>
    </lineage>
</organism>
<dbReference type="PANTHER" id="PTHR43547:SF2">
    <property type="entry name" value="HYBRID SIGNAL TRANSDUCTION HISTIDINE KINASE C"/>
    <property type="match status" value="1"/>
</dbReference>
<evidence type="ECO:0000313" key="8">
    <source>
        <dbReference type="Proteomes" id="UP000192418"/>
    </source>
</evidence>
<dbReference type="SMART" id="SM00388">
    <property type="entry name" value="HisKA"/>
    <property type="match status" value="1"/>
</dbReference>
<sequence length="384" mass="41972">MTTHAGDKIRLLLVDDEEGFRAAIARRLAKRGMAPAQASSGEECLTLLDTSPMDVVVLDVRMPGMNGIDTLKAIKTNHKDIQVILLTGNAAVSDGIEGIKSGAFDYLTKPVEIDHLFNKIKQAFGMIQLEEEKRQQLAYREKLEKKMVDTDRLAALGTLSTGIAHEINNPLAIINEAAGVIKQILEAPDMAQLPRQGDLLMALDKIETSIKRAGKITQQLLGHVKKQGPRLATTDMRLLILETLALLKGGIKKKQINILWKTEEKEHMLITDPYQIRQVLVNLITNAIHALDTNGTISLSIHETPAYMILGIEDDGVGISSDNLGKIFDPFFTTKSFDQGTGLGLFVVNKIITGLNGEIEVESHPGQGTVFMIKLPLNSGGMAQ</sequence>
<dbReference type="CDD" id="cd00082">
    <property type="entry name" value="HisKA"/>
    <property type="match status" value="1"/>
</dbReference>
<dbReference type="Gene3D" id="1.10.287.130">
    <property type="match status" value="1"/>
</dbReference>
<dbReference type="EC" id="2.7.13.3" evidence="2"/>
<reference evidence="7 8" key="1">
    <citation type="submission" date="2017-04" db="EMBL/GenBank/DDBJ databases">
        <authorList>
            <person name="Afonso C.L."/>
            <person name="Miller P.J."/>
            <person name="Scott M.A."/>
            <person name="Spackman E."/>
            <person name="Goraichik I."/>
            <person name="Dimitrov K.M."/>
            <person name="Suarez D.L."/>
            <person name="Swayne D.E."/>
        </authorList>
    </citation>
    <scope>NUCLEOTIDE SEQUENCE [LARGE SCALE GENOMIC DNA]</scope>
    <source>
        <strain evidence="7 8">DSM 3385</strain>
    </source>
</reference>
<dbReference type="InterPro" id="IPR003661">
    <property type="entry name" value="HisK_dim/P_dom"/>
</dbReference>
<dbReference type="Gene3D" id="3.40.50.2300">
    <property type="match status" value="1"/>
</dbReference>
<dbReference type="SUPFAM" id="SSF47384">
    <property type="entry name" value="Homodimeric domain of signal transducing histidine kinase"/>
    <property type="match status" value="1"/>
</dbReference>
<protein>
    <recommendedName>
        <fullName evidence="2">histidine kinase</fullName>
        <ecNumber evidence="2">2.7.13.3</ecNumber>
    </recommendedName>
</protein>
<dbReference type="Pfam" id="PF02518">
    <property type="entry name" value="HATPase_c"/>
    <property type="match status" value="1"/>
</dbReference>
<dbReference type="EMBL" id="FWXY01000019">
    <property type="protein sequence ID" value="SMC99608.1"/>
    <property type="molecule type" value="Genomic_DNA"/>
</dbReference>
<keyword evidence="7" id="KW-0418">Kinase</keyword>